<dbReference type="OrthoDB" id="9805924at2"/>
<dbReference type="CDD" id="cd04301">
    <property type="entry name" value="NAT_SF"/>
    <property type="match status" value="1"/>
</dbReference>
<dbReference type="Pfam" id="PF00583">
    <property type="entry name" value="Acetyltransf_1"/>
    <property type="match status" value="1"/>
</dbReference>
<evidence type="ECO:0000313" key="4">
    <source>
        <dbReference type="EMBL" id="TKK80410.1"/>
    </source>
</evidence>
<feature type="domain" description="N-acetyltransferase" evidence="3">
    <location>
        <begin position="2"/>
        <end position="144"/>
    </location>
</feature>
<dbReference type="AlphaFoldDB" id="A0A4U3LWX6"/>
<dbReference type="RefSeq" id="WP_137255346.1">
    <property type="nucleotide sequence ID" value="NZ_JBHSPQ010000001.1"/>
</dbReference>
<keyword evidence="2" id="KW-0012">Acyltransferase</keyword>
<protein>
    <submittedName>
        <fullName evidence="4">GNAT family N-acetyltransferase</fullName>
    </submittedName>
</protein>
<gene>
    <name evidence="4" type="ORF">FDA38_19060</name>
</gene>
<name>A0A4U3LWX6_9ACTN</name>
<dbReference type="PANTHER" id="PTHR43877">
    <property type="entry name" value="AMINOALKYLPHOSPHONATE N-ACETYLTRANSFERASE-RELATED-RELATED"/>
    <property type="match status" value="1"/>
</dbReference>
<dbReference type="Gene3D" id="3.40.630.30">
    <property type="match status" value="1"/>
</dbReference>
<comment type="caution">
    <text evidence="4">The sequence shown here is derived from an EMBL/GenBank/DDBJ whole genome shotgun (WGS) entry which is preliminary data.</text>
</comment>
<dbReference type="PROSITE" id="PS51186">
    <property type="entry name" value="GNAT"/>
    <property type="match status" value="1"/>
</dbReference>
<evidence type="ECO:0000259" key="3">
    <source>
        <dbReference type="PROSITE" id="PS51186"/>
    </source>
</evidence>
<keyword evidence="1 4" id="KW-0808">Transferase</keyword>
<reference evidence="4 5" key="1">
    <citation type="submission" date="2019-04" db="EMBL/GenBank/DDBJ databases">
        <title>Kribbella sp. NEAU-THZ 27 nov., a novel actinomycete isolated from soil.</title>
        <authorList>
            <person name="Duan L."/>
        </authorList>
    </citation>
    <scope>NUCLEOTIDE SEQUENCE [LARGE SCALE GENOMIC DNA]</scope>
    <source>
        <strain evidence="5">NEAU-THZ27</strain>
    </source>
</reference>
<dbReference type="SUPFAM" id="SSF55729">
    <property type="entry name" value="Acyl-CoA N-acyltransferases (Nat)"/>
    <property type="match status" value="1"/>
</dbReference>
<dbReference type="InterPro" id="IPR000182">
    <property type="entry name" value="GNAT_dom"/>
</dbReference>
<accession>A0A4U3LWX6</accession>
<keyword evidence="5" id="KW-1185">Reference proteome</keyword>
<organism evidence="4 5">
    <name type="scientific">Kribbella jiaozuonensis</name>
    <dbReference type="NCBI Taxonomy" id="2575441"/>
    <lineage>
        <taxon>Bacteria</taxon>
        <taxon>Bacillati</taxon>
        <taxon>Actinomycetota</taxon>
        <taxon>Actinomycetes</taxon>
        <taxon>Propionibacteriales</taxon>
        <taxon>Kribbellaceae</taxon>
        <taxon>Kribbella</taxon>
    </lineage>
</organism>
<dbReference type="Proteomes" id="UP000305836">
    <property type="component" value="Unassembled WGS sequence"/>
</dbReference>
<dbReference type="InterPro" id="IPR050832">
    <property type="entry name" value="Bact_Acetyltransf"/>
</dbReference>
<evidence type="ECO:0000256" key="1">
    <source>
        <dbReference type="ARBA" id="ARBA00022679"/>
    </source>
</evidence>
<dbReference type="InterPro" id="IPR016181">
    <property type="entry name" value="Acyl_CoA_acyltransferase"/>
</dbReference>
<sequence>MLTIGPLTSTDRDTWQELFAGYNEFYGRTMPDEFFDQAWTRFQQDTEIHALGARLDGQLVGITHFLTHASTTAPDSCYLQDLFTAPEARGKGAARALIAAVTDWAREQGCGRVYWSTHESNATARRLYDQVAENRGFILYLIPL</sequence>
<proteinExistence type="predicted"/>
<evidence type="ECO:0000313" key="5">
    <source>
        <dbReference type="Proteomes" id="UP000305836"/>
    </source>
</evidence>
<dbReference type="EMBL" id="SZPZ01000002">
    <property type="protein sequence ID" value="TKK80410.1"/>
    <property type="molecule type" value="Genomic_DNA"/>
</dbReference>
<evidence type="ECO:0000256" key="2">
    <source>
        <dbReference type="ARBA" id="ARBA00023315"/>
    </source>
</evidence>
<dbReference type="GO" id="GO:0016747">
    <property type="term" value="F:acyltransferase activity, transferring groups other than amino-acyl groups"/>
    <property type="evidence" value="ECO:0007669"/>
    <property type="project" value="InterPro"/>
</dbReference>